<keyword evidence="9" id="KW-1185">Reference proteome</keyword>
<dbReference type="EMBL" id="AVPG01000022">
    <property type="protein sequence ID" value="KGX85502.1"/>
    <property type="molecule type" value="Genomic_DNA"/>
</dbReference>
<accession>A0A0A5HPI8</accession>
<dbReference type="STRING" id="1385512.N784_09120"/>
<evidence type="ECO:0000259" key="7">
    <source>
        <dbReference type="SMART" id="SM00905"/>
    </source>
</evidence>
<dbReference type="eggNOG" id="COG1539">
    <property type="taxonomic scope" value="Bacteria"/>
</dbReference>
<name>A0A0A5HPI8_9BACI</name>
<dbReference type="RefSeq" id="WP_036835495.1">
    <property type="nucleotide sequence ID" value="NZ_AVPG01000022.1"/>
</dbReference>
<comment type="caution">
    <text evidence="8">The sequence shown here is derived from an EMBL/GenBank/DDBJ whole genome shotgun (WGS) entry which is preliminary data.</text>
</comment>
<organism evidence="8 9">
    <name type="scientific">Pontibacillus litoralis JSM 072002</name>
    <dbReference type="NCBI Taxonomy" id="1385512"/>
    <lineage>
        <taxon>Bacteria</taxon>
        <taxon>Bacillati</taxon>
        <taxon>Bacillota</taxon>
        <taxon>Bacilli</taxon>
        <taxon>Bacillales</taxon>
        <taxon>Bacillaceae</taxon>
        <taxon>Pontibacillus</taxon>
    </lineage>
</organism>
<evidence type="ECO:0000256" key="1">
    <source>
        <dbReference type="ARBA" id="ARBA00001353"/>
    </source>
</evidence>
<reference evidence="8 9" key="1">
    <citation type="submission" date="2013-08" db="EMBL/GenBank/DDBJ databases">
        <authorList>
            <person name="Huang J."/>
            <person name="Wang G."/>
        </authorList>
    </citation>
    <scope>NUCLEOTIDE SEQUENCE [LARGE SCALE GENOMIC DNA]</scope>
    <source>
        <strain evidence="8 9">JSM 072002</strain>
    </source>
</reference>
<dbReference type="FunFam" id="3.30.1130.10:FF:000003">
    <property type="entry name" value="7,8-dihydroneopterin aldolase"/>
    <property type="match status" value="1"/>
</dbReference>
<gene>
    <name evidence="8" type="ORF">N784_09120</name>
</gene>
<dbReference type="NCBIfam" id="TIGR00526">
    <property type="entry name" value="folB_dom"/>
    <property type="match status" value="1"/>
</dbReference>
<evidence type="ECO:0000256" key="3">
    <source>
        <dbReference type="ARBA" id="ARBA00005708"/>
    </source>
</evidence>
<dbReference type="GO" id="GO:0046656">
    <property type="term" value="P:folic acid biosynthetic process"/>
    <property type="evidence" value="ECO:0007669"/>
    <property type="project" value="UniProtKB-UniRule"/>
</dbReference>
<dbReference type="Gene3D" id="3.30.1130.10">
    <property type="match status" value="1"/>
</dbReference>
<dbReference type="GO" id="GO:0046654">
    <property type="term" value="P:tetrahydrofolate biosynthetic process"/>
    <property type="evidence" value="ECO:0007669"/>
    <property type="project" value="UniProtKB-UniRule"/>
</dbReference>
<evidence type="ECO:0000256" key="4">
    <source>
        <dbReference type="ARBA" id="ARBA00022909"/>
    </source>
</evidence>
<dbReference type="AlphaFoldDB" id="A0A0A5HPI8"/>
<dbReference type="EC" id="4.1.2.25" evidence="6"/>
<feature type="domain" description="Dihydroneopterin aldolase/epimerase" evidence="7">
    <location>
        <begin position="4"/>
        <end position="117"/>
    </location>
</feature>
<dbReference type="GO" id="GO:0005737">
    <property type="term" value="C:cytoplasm"/>
    <property type="evidence" value="ECO:0007669"/>
    <property type="project" value="TreeGrafter"/>
</dbReference>
<keyword evidence="4 6" id="KW-0289">Folate biosynthesis</keyword>
<evidence type="ECO:0000313" key="8">
    <source>
        <dbReference type="EMBL" id="KGX85502.1"/>
    </source>
</evidence>
<dbReference type="InterPro" id="IPR043133">
    <property type="entry name" value="GTP-CH-I_C/QueF"/>
</dbReference>
<comment type="function">
    <text evidence="6">Catalyzes the conversion of 7,8-dihydroneopterin to 6-hydroxymethyl-7,8-dihydropterin.</text>
</comment>
<evidence type="ECO:0000256" key="6">
    <source>
        <dbReference type="RuleBase" id="RU362079"/>
    </source>
</evidence>
<keyword evidence="8" id="KW-0378">Hydrolase</keyword>
<dbReference type="NCBIfam" id="TIGR00525">
    <property type="entry name" value="folB"/>
    <property type="match status" value="1"/>
</dbReference>
<dbReference type="PANTHER" id="PTHR42844:SF1">
    <property type="entry name" value="DIHYDRONEOPTERIN ALDOLASE 1-RELATED"/>
    <property type="match status" value="1"/>
</dbReference>
<dbReference type="OrthoDB" id="9803748at2"/>
<dbReference type="SUPFAM" id="SSF55620">
    <property type="entry name" value="Tetrahydrobiopterin biosynthesis enzymes-like"/>
    <property type="match status" value="1"/>
</dbReference>
<dbReference type="Pfam" id="PF02152">
    <property type="entry name" value="FolB"/>
    <property type="match status" value="1"/>
</dbReference>
<protein>
    <recommendedName>
        <fullName evidence="6">7,8-dihydroneopterin aldolase</fullName>
        <ecNumber evidence="6">4.1.2.25</ecNumber>
    </recommendedName>
</protein>
<dbReference type="UniPathway" id="UPA00077">
    <property type="reaction ID" value="UER00154"/>
</dbReference>
<dbReference type="SMART" id="SM00905">
    <property type="entry name" value="FolB"/>
    <property type="match status" value="1"/>
</dbReference>
<comment type="pathway">
    <text evidence="2 6">Cofactor biosynthesis; tetrahydrofolate biosynthesis; 2-amino-4-hydroxy-6-hydroxymethyl-7,8-dihydropteridine diphosphate from 7,8-dihydroneopterin triphosphate: step 3/4.</text>
</comment>
<dbReference type="Proteomes" id="UP000030401">
    <property type="component" value="Unassembled WGS sequence"/>
</dbReference>
<evidence type="ECO:0000313" key="9">
    <source>
        <dbReference type="Proteomes" id="UP000030401"/>
    </source>
</evidence>
<keyword evidence="5 6" id="KW-0456">Lyase</keyword>
<dbReference type="GO" id="GO:0004150">
    <property type="term" value="F:dihydroneopterin aldolase activity"/>
    <property type="evidence" value="ECO:0007669"/>
    <property type="project" value="UniProtKB-UniRule"/>
</dbReference>
<sequence>MDKIMMNQMQFYGYHGLYPEENKLGQRFIVDLQLELDLQQAGTSDDMKESVNYGHVYEVAKRVVEGEAKNLVEAVAEQLAATLLQTFTKIQAVTVKVVKPDPPIPGHYHSVAVEICRERV</sequence>
<dbReference type="InterPro" id="IPR006156">
    <property type="entry name" value="Dihydroneopterin_aldolase"/>
</dbReference>
<dbReference type="CDD" id="cd00534">
    <property type="entry name" value="DHNA_DHNTPE"/>
    <property type="match status" value="1"/>
</dbReference>
<comment type="similarity">
    <text evidence="3 6">Belongs to the DHNA family.</text>
</comment>
<dbReference type="InterPro" id="IPR006157">
    <property type="entry name" value="FolB_dom"/>
</dbReference>
<dbReference type="PANTHER" id="PTHR42844">
    <property type="entry name" value="DIHYDRONEOPTERIN ALDOLASE 1-RELATED"/>
    <property type="match status" value="1"/>
</dbReference>
<dbReference type="GO" id="GO:0016787">
    <property type="term" value="F:hydrolase activity"/>
    <property type="evidence" value="ECO:0007669"/>
    <property type="project" value="UniProtKB-KW"/>
</dbReference>
<proteinExistence type="inferred from homology"/>
<evidence type="ECO:0000256" key="5">
    <source>
        <dbReference type="ARBA" id="ARBA00023239"/>
    </source>
</evidence>
<comment type="catalytic activity">
    <reaction evidence="1 6">
        <text>7,8-dihydroneopterin = 6-hydroxymethyl-7,8-dihydropterin + glycolaldehyde</text>
        <dbReference type="Rhea" id="RHEA:10540"/>
        <dbReference type="ChEBI" id="CHEBI:17001"/>
        <dbReference type="ChEBI" id="CHEBI:17071"/>
        <dbReference type="ChEBI" id="CHEBI:44841"/>
        <dbReference type="EC" id="4.1.2.25"/>
    </reaction>
</comment>
<evidence type="ECO:0000256" key="2">
    <source>
        <dbReference type="ARBA" id="ARBA00005013"/>
    </source>
</evidence>